<dbReference type="Gene3D" id="1.10.3730.20">
    <property type="match status" value="1"/>
</dbReference>
<accession>A0AAE3U0R0</accession>
<dbReference type="SUPFAM" id="SSF103481">
    <property type="entry name" value="Multidrug resistance efflux transporter EmrE"/>
    <property type="match status" value="1"/>
</dbReference>
<organism evidence="2 3">
    <name type="scientific">Ferirhizobium litorale</name>
    <dbReference type="NCBI Taxonomy" id="2927786"/>
    <lineage>
        <taxon>Bacteria</taxon>
        <taxon>Pseudomonadati</taxon>
        <taxon>Pseudomonadota</taxon>
        <taxon>Alphaproteobacteria</taxon>
        <taxon>Hyphomicrobiales</taxon>
        <taxon>Rhizobiaceae</taxon>
        <taxon>Ferirhizobium</taxon>
    </lineage>
</organism>
<proteinExistence type="predicted"/>
<keyword evidence="1" id="KW-1133">Transmembrane helix</keyword>
<gene>
    <name evidence="2" type="ORF">MRS75_01895</name>
</gene>
<reference evidence="2" key="1">
    <citation type="submission" date="2022-03" db="EMBL/GenBank/DDBJ databases">
        <title>Fererhizobium litorale gen. nov., sp. nov., isolated from sandy sediments of the Sea of Japan seashore.</title>
        <authorList>
            <person name="Romanenko L."/>
            <person name="Kurilenko V."/>
            <person name="Otstavnykh N."/>
            <person name="Svetashev V."/>
            <person name="Tekutyeva L."/>
            <person name="Isaeva M."/>
            <person name="Mikhailov V."/>
        </authorList>
    </citation>
    <scope>NUCLEOTIDE SEQUENCE</scope>
    <source>
        <strain evidence="2">KMM 9576</strain>
    </source>
</reference>
<evidence type="ECO:0008006" key="4">
    <source>
        <dbReference type="Google" id="ProtNLM"/>
    </source>
</evidence>
<sequence>MKTQFLLWLAGSMVVFLGAASASRAYVTNNQLWTLALSLALYCVGNLMVLKLMRMGGLGLAISVSAIAQLIFINVIASVFFGERLTAIQLAGVALGFVSMALMLLPAQGKA</sequence>
<keyword evidence="1" id="KW-0472">Membrane</keyword>
<dbReference type="AlphaFoldDB" id="A0AAE3U0R0"/>
<dbReference type="RefSeq" id="WP_311784994.1">
    <property type="nucleotide sequence ID" value="NZ_JALDYY010000001.1"/>
</dbReference>
<protein>
    <recommendedName>
        <fullName evidence="4">Glucose uptake protein</fullName>
    </recommendedName>
</protein>
<evidence type="ECO:0000313" key="2">
    <source>
        <dbReference type="EMBL" id="MDI7920832.1"/>
    </source>
</evidence>
<keyword evidence="1" id="KW-0812">Transmembrane</keyword>
<evidence type="ECO:0000313" key="3">
    <source>
        <dbReference type="Proteomes" id="UP001161580"/>
    </source>
</evidence>
<feature type="transmembrane region" description="Helical" evidence="1">
    <location>
        <begin position="32"/>
        <end position="50"/>
    </location>
</feature>
<dbReference type="EMBL" id="JALDYZ010000001">
    <property type="protein sequence ID" value="MDI7920832.1"/>
    <property type="molecule type" value="Genomic_DNA"/>
</dbReference>
<comment type="caution">
    <text evidence="2">The sequence shown here is derived from an EMBL/GenBank/DDBJ whole genome shotgun (WGS) entry which is preliminary data.</text>
</comment>
<evidence type="ECO:0000256" key="1">
    <source>
        <dbReference type="SAM" id="Phobius"/>
    </source>
</evidence>
<dbReference type="Proteomes" id="UP001161580">
    <property type="component" value="Unassembled WGS sequence"/>
</dbReference>
<name>A0AAE3U0R0_9HYPH</name>
<feature type="transmembrane region" description="Helical" evidence="1">
    <location>
        <begin position="57"/>
        <end position="81"/>
    </location>
</feature>
<feature type="transmembrane region" description="Helical" evidence="1">
    <location>
        <begin position="87"/>
        <end position="105"/>
    </location>
</feature>
<keyword evidence="3" id="KW-1185">Reference proteome</keyword>
<dbReference type="InterPro" id="IPR037185">
    <property type="entry name" value="EmrE-like"/>
</dbReference>